<dbReference type="Pfam" id="PF02895">
    <property type="entry name" value="H-kinase_dim"/>
    <property type="match status" value="1"/>
</dbReference>
<dbReference type="PANTHER" id="PTHR43395:SF1">
    <property type="entry name" value="CHEMOTAXIS PROTEIN CHEA"/>
    <property type="match status" value="1"/>
</dbReference>
<dbReference type="InterPro" id="IPR004105">
    <property type="entry name" value="CheA-like_dim"/>
</dbReference>
<reference evidence="18" key="2">
    <citation type="submission" date="2012-01" db="EMBL/GenBank/DDBJ databases">
        <title>Complete sequence of chromosome of Marinitoga piezophila KA3.</title>
        <authorList>
            <person name="Lucas S."/>
            <person name="Han J."/>
            <person name="Lapidus A."/>
            <person name="Cheng J.-F."/>
            <person name="Goodwin L."/>
            <person name="Pitluck S."/>
            <person name="Peters L."/>
            <person name="Mikhailova N."/>
            <person name="Teshima H."/>
            <person name="Detter J.C."/>
            <person name="Han C."/>
            <person name="Tapia R."/>
            <person name="Land M."/>
            <person name="Hauser L."/>
            <person name="Kyrpides N."/>
            <person name="Ivanova N."/>
            <person name="Pagani I."/>
            <person name="Jebbar M."/>
            <person name="Vannier P."/>
            <person name="Oger P."/>
            <person name="Cario A."/>
            <person name="Bartlett D."/>
            <person name="Noll K.M."/>
            <person name="Woyke T."/>
        </authorList>
    </citation>
    <scope>NUCLEOTIDE SEQUENCE [LARGE SCALE GENOMIC DNA]</scope>
    <source>
        <strain evidence="18">DSM 14283 / JCM 11233 / KA3</strain>
    </source>
</reference>
<dbReference type="eggNOG" id="COG2198">
    <property type="taxonomic scope" value="Bacteria"/>
</dbReference>
<dbReference type="RefSeq" id="WP_014296221.1">
    <property type="nucleotide sequence ID" value="NC_016751.1"/>
</dbReference>
<dbReference type="KEGG" id="mpz:Marpi_0715"/>
<evidence type="ECO:0000259" key="15">
    <source>
        <dbReference type="PROSITE" id="PS50851"/>
    </source>
</evidence>
<evidence type="ECO:0000256" key="9">
    <source>
        <dbReference type="ARBA" id="ARBA00022840"/>
    </source>
</evidence>
<dbReference type="SMART" id="SM00387">
    <property type="entry name" value="HATPase_c"/>
    <property type="match status" value="1"/>
</dbReference>
<dbReference type="GO" id="GO:0005524">
    <property type="term" value="F:ATP binding"/>
    <property type="evidence" value="ECO:0007669"/>
    <property type="project" value="UniProtKB-KW"/>
</dbReference>
<organism evidence="17 18">
    <name type="scientific">Marinitoga piezophila (strain DSM 14283 / JCM 11233 / KA3)</name>
    <dbReference type="NCBI Taxonomy" id="443254"/>
    <lineage>
        <taxon>Bacteria</taxon>
        <taxon>Thermotogati</taxon>
        <taxon>Thermotogota</taxon>
        <taxon>Thermotogae</taxon>
        <taxon>Petrotogales</taxon>
        <taxon>Petrotogaceae</taxon>
        <taxon>Marinitoga</taxon>
    </lineage>
</organism>
<dbReference type="PROSITE" id="PS50109">
    <property type="entry name" value="HIS_KIN"/>
    <property type="match status" value="1"/>
</dbReference>
<dbReference type="GO" id="GO:0000155">
    <property type="term" value="F:phosphorelay sensor kinase activity"/>
    <property type="evidence" value="ECO:0007669"/>
    <property type="project" value="InterPro"/>
</dbReference>
<protein>
    <recommendedName>
        <fullName evidence="3">Chemotaxis protein CheA</fullName>
        <ecNumber evidence="2">2.7.13.3</ecNumber>
    </recommendedName>
</protein>
<dbReference type="SUPFAM" id="SSF47226">
    <property type="entry name" value="Histidine-containing phosphotransfer domain, HPT domain"/>
    <property type="match status" value="1"/>
</dbReference>
<dbReference type="InterPro" id="IPR036641">
    <property type="entry name" value="HPT_dom_sf"/>
</dbReference>
<dbReference type="PRINTS" id="PR00344">
    <property type="entry name" value="BCTRLSENSOR"/>
</dbReference>
<dbReference type="CDD" id="cd16916">
    <property type="entry name" value="HATPase_CheA-like"/>
    <property type="match status" value="1"/>
</dbReference>
<feature type="compositionally biased region" description="Basic and acidic residues" evidence="13">
    <location>
        <begin position="275"/>
        <end position="288"/>
    </location>
</feature>
<dbReference type="Pfam" id="PF07194">
    <property type="entry name" value="P2"/>
    <property type="match status" value="1"/>
</dbReference>
<keyword evidence="18" id="KW-1185">Reference proteome</keyword>
<dbReference type="Pfam" id="PF01627">
    <property type="entry name" value="Hpt"/>
    <property type="match status" value="1"/>
</dbReference>
<feature type="region of interest" description="Disordered" evidence="13">
    <location>
        <begin position="129"/>
        <end position="163"/>
    </location>
</feature>
<dbReference type="Gene3D" id="1.10.287.560">
    <property type="entry name" value="Histidine kinase CheA-like, homodimeric domain"/>
    <property type="match status" value="1"/>
</dbReference>
<dbReference type="PROSITE" id="PS50851">
    <property type="entry name" value="CHEW"/>
    <property type="match status" value="1"/>
</dbReference>
<keyword evidence="8 17" id="KW-0418">Kinase</keyword>
<dbReference type="GO" id="GO:0005737">
    <property type="term" value="C:cytoplasm"/>
    <property type="evidence" value="ECO:0007669"/>
    <property type="project" value="InterPro"/>
</dbReference>
<feature type="domain" description="HPt" evidence="16">
    <location>
        <begin position="1"/>
        <end position="104"/>
    </location>
</feature>
<gene>
    <name evidence="17" type="ordered locus">Marpi_0715</name>
</gene>
<dbReference type="InterPro" id="IPR036061">
    <property type="entry name" value="CheW-like_dom_sf"/>
</dbReference>
<dbReference type="FunFam" id="3.30.565.10:FF:000016">
    <property type="entry name" value="Chemotaxis protein CheA, putative"/>
    <property type="match status" value="1"/>
</dbReference>
<evidence type="ECO:0000256" key="2">
    <source>
        <dbReference type="ARBA" id="ARBA00012438"/>
    </source>
</evidence>
<dbReference type="SUPFAM" id="SSF50341">
    <property type="entry name" value="CheW-like"/>
    <property type="match status" value="1"/>
</dbReference>
<dbReference type="eggNOG" id="COG0643">
    <property type="taxonomic scope" value="Bacteria"/>
</dbReference>
<dbReference type="InterPro" id="IPR005467">
    <property type="entry name" value="His_kinase_dom"/>
</dbReference>
<dbReference type="InterPro" id="IPR037006">
    <property type="entry name" value="CheA-like_homodim_sf"/>
</dbReference>
<dbReference type="Gene3D" id="2.30.30.40">
    <property type="entry name" value="SH3 Domains"/>
    <property type="match status" value="1"/>
</dbReference>
<evidence type="ECO:0000256" key="10">
    <source>
        <dbReference type="ARBA" id="ARBA00023012"/>
    </source>
</evidence>
<dbReference type="Pfam" id="PF02518">
    <property type="entry name" value="HATPase_c"/>
    <property type="match status" value="1"/>
</dbReference>
<keyword evidence="9" id="KW-0067">ATP-binding</keyword>
<dbReference type="InterPro" id="IPR035891">
    <property type="entry name" value="CheY-binding_CheA"/>
</dbReference>
<keyword evidence="10" id="KW-0902">Two-component regulatory system</keyword>
<dbReference type="STRING" id="443254.Marpi_0715"/>
<dbReference type="AlphaFoldDB" id="H2J6G4"/>
<evidence type="ECO:0000313" key="18">
    <source>
        <dbReference type="Proteomes" id="UP000007161"/>
    </source>
</evidence>
<dbReference type="InterPro" id="IPR051315">
    <property type="entry name" value="Bact_Chemotaxis_CheA"/>
</dbReference>
<feature type="compositionally biased region" description="Low complexity" evidence="13">
    <location>
        <begin position="290"/>
        <end position="302"/>
    </location>
</feature>
<dbReference type="InterPro" id="IPR003594">
    <property type="entry name" value="HATPase_dom"/>
</dbReference>
<evidence type="ECO:0000256" key="7">
    <source>
        <dbReference type="ARBA" id="ARBA00022741"/>
    </source>
</evidence>
<sequence length="691" mass="77228">MGDMDVYLSVFIDEANENLQRLNDELLDLENNPEDMEKINEIFRVMHTFKGMAGTMGFDKIAKVSHKMENLLDEIRKGKTKVSEDLIDLLFKTLDALTESIADISNGGKGDLSSLDELINALTEYAEKAEIGGGESSETKSEEVSETTSTSEDSEDSESKLSHLDDITRESLKHLYENAKEKGLKFYLITVVFDKDVQLKSARAFMVLHKIDDLGGEVVYTHPSSQDIEDEKFDLEIQLGIIVNKTADEIRESIMQISEIASVAVNEFEDSDFEKQVKSEDKKEDSKQAKNSGSSTQKTSSTTHEKKKIQLQSVRVDIEKLDQLMNLMAELVISRSRITETLRKYEIKEVDESLANLSRITLDLQNIVMKIRMIPIAFVFNRFPRLVRDTSKKLGKDVELIIEGEDTELDRTVVDEIGDPLVHLIRNSIDHGIEPVEERIKKGKPKVGTIKLSAWHEGDGVVISVEDDGRGLDRDLIANKAIEKGLVDPAMVPTMSDEEVFSFIFLPGFSTKKQATDLSGRGVGMDVVKTVVESLNGSVTISSKKDVGTKITIRLPLTLSIIQVLLVTLDDYVYAIPIANIDTTQKITDGEIRIVQGNEVFVLRGEIIPLIRLRELFKMPPKEEDFVEKIVIVKTANRKYGVVVDNLLGQDDIVIKSLGKYLNSVKEFSGGAILGDGRIALILDITNLNEQ</sequence>
<dbReference type="Gene3D" id="3.30.565.10">
    <property type="entry name" value="Histidine kinase-like ATPase, C-terminal domain"/>
    <property type="match status" value="1"/>
</dbReference>
<evidence type="ECO:0000256" key="6">
    <source>
        <dbReference type="ARBA" id="ARBA00022679"/>
    </source>
</evidence>
<feature type="domain" description="Histidine kinase" evidence="14">
    <location>
        <begin position="302"/>
        <end position="559"/>
    </location>
</feature>
<evidence type="ECO:0000256" key="12">
    <source>
        <dbReference type="SAM" id="Coils"/>
    </source>
</evidence>
<dbReference type="SUPFAM" id="SSF55052">
    <property type="entry name" value="CheY-binding domain of CheA"/>
    <property type="match status" value="1"/>
</dbReference>
<proteinExistence type="predicted"/>
<feature type="coiled-coil region" evidence="12">
    <location>
        <begin position="12"/>
        <end position="39"/>
    </location>
</feature>
<dbReference type="Pfam" id="PF01584">
    <property type="entry name" value="CheW"/>
    <property type="match status" value="1"/>
</dbReference>
<dbReference type="GO" id="GO:0006935">
    <property type="term" value="P:chemotaxis"/>
    <property type="evidence" value="ECO:0007669"/>
    <property type="project" value="UniProtKB-KW"/>
</dbReference>
<keyword evidence="4" id="KW-0145">Chemotaxis</keyword>
<evidence type="ECO:0000256" key="1">
    <source>
        <dbReference type="ARBA" id="ARBA00000085"/>
    </source>
</evidence>
<dbReference type="InterPro" id="IPR002545">
    <property type="entry name" value="CheW-lke_dom"/>
</dbReference>
<dbReference type="SMART" id="SM00260">
    <property type="entry name" value="CheW"/>
    <property type="match status" value="1"/>
</dbReference>
<evidence type="ECO:0000256" key="11">
    <source>
        <dbReference type="PROSITE-ProRule" id="PRU00110"/>
    </source>
</evidence>
<dbReference type="InterPro" id="IPR008207">
    <property type="entry name" value="Sig_transdc_His_kin_Hpt_dom"/>
</dbReference>
<dbReference type="SUPFAM" id="SSF47384">
    <property type="entry name" value="Homodimeric domain of signal transducing histidine kinase"/>
    <property type="match status" value="1"/>
</dbReference>
<dbReference type="SMART" id="SM01231">
    <property type="entry name" value="H-kinase_dim"/>
    <property type="match status" value="1"/>
</dbReference>
<dbReference type="OrthoDB" id="9803176at2"/>
<dbReference type="PROSITE" id="PS50894">
    <property type="entry name" value="HPT"/>
    <property type="match status" value="1"/>
</dbReference>
<dbReference type="SMART" id="SM00073">
    <property type="entry name" value="HPT"/>
    <property type="match status" value="1"/>
</dbReference>
<evidence type="ECO:0000256" key="13">
    <source>
        <dbReference type="SAM" id="MobiDB-lite"/>
    </source>
</evidence>
<name>H2J6G4_MARPK</name>
<comment type="catalytic activity">
    <reaction evidence="1">
        <text>ATP + protein L-histidine = ADP + protein N-phospho-L-histidine.</text>
        <dbReference type="EC" id="2.7.13.3"/>
    </reaction>
</comment>
<dbReference type="SUPFAM" id="SSF55874">
    <property type="entry name" value="ATPase domain of HSP90 chaperone/DNA topoisomerase II/histidine kinase"/>
    <property type="match status" value="1"/>
</dbReference>
<dbReference type="CDD" id="cd00731">
    <property type="entry name" value="CheA_reg"/>
    <property type="match status" value="1"/>
</dbReference>
<dbReference type="EMBL" id="CP003257">
    <property type="protein sequence ID" value="AEX85149.1"/>
    <property type="molecule type" value="Genomic_DNA"/>
</dbReference>
<dbReference type="InterPro" id="IPR010808">
    <property type="entry name" value="CheA_P2-bd"/>
</dbReference>
<evidence type="ECO:0000259" key="14">
    <source>
        <dbReference type="PROSITE" id="PS50109"/>
    </source>
</evidence>
<dbReference type="CDD" id="cd00088">
    <property type="entry name" value="HPT"/>
    <property type="match status" value="1"/>
</dbReference>
<keyword evidence="12" id="KW-0175">Coiled coil</keyword>
<dbReference type="FunFam" id="2.30.30.40:FF:000048">
    <property type="entry name" value="Chemotaxis protein CheA, putative"/>
    <property type="match status" value="1"/>
</dbReference>
<feature type="modified residue" description="Phosphohistidine" evidence="11">
    <location>
        <position position="47"/>
    </location>
</feature>
<feature type="domain" description="CheW-like" evidence="15">
    <location>
        <begin position="561"/>
        <end position="691"/>
    </location>
</feature>
<feature type="region of interest" description="Disordered" evidence="13">
    <location>
        <begin position="275"/>
        <end position="306"/>
    </location>
</feature>
<dbReference type="InterPro" id="IPR037052">
    <property type="entry name" value="CheA-like_P2_sf"/>
</dbReference>
<dbReference type="InterPro" id="IPR036890">
    <property type="entry name" value="HATPase_C_sf"/>
</dbReference>
<evidence type="ECO:0000256" key="3">
    <source>
        <dbReference type="ARBA" id="ARBA00021495"/>
    </source>
</evidence>
<dbReference type="EC" id="2.7.13.3" evidence="2"/>
<accession>H2J6G4</accession>
<dbReference type="HOGENOM" id="CLU_000650_3_6_0"/>
<evidence type="ECO:0000313" key="17">
    <source>
        <dbReference type="EMBL" id="AEX85149.1"/>
    </source>
</evidence>
<keyword evidence="5 11" id="KW-0597">Phosphoprotein</keyword>
<keyword evidence="7" id="KW-0547">Nucleotide-binding</keyword>
<reference evidence="17 18" key="1">
    <citation type="journal article" date="2012" name="J. Bacteriol.">
        <title>Complete Genome Sequence of the Thermophilic, Piezophilic, Heterotrophic Bacterium Marinitoga piezophila KA3.</title>
        <authorList>
            <person name="Lucas S."/>
            <person name="Han J."/>
            <person name="Lapidus A."/>
            <person name="Cheng J.F."/>
            <person name="Goodwin L.A."/>
            <person name="Pitluck S."/>
            <person name="Peters L."/>
            <person name="Mikhailova N."/>
            <person name="Teshima H."/>
            <person name="Detter J.C."/>
            <person name="Han C."/>
            <person name="Tapia R."/>
            <person name="Land M."/>
            <person name="Hauser L."/>
            <person name="Kyrpides N.C."/>
            <person name="Ivanova N."/>
            <person name="Pagani I."/>
            <person name="Vannier P."/>
            <person name="Oger P."/>
            <person name="Bartlett D.H."/>
            <person name="Noll K.M."/>
            <person name="Woyke T."/>
            <person name="Jebbar M."/>
        </authorList>
    </citation>
    <scope>NUCLEOTIDE SEQUENCE [LARGE SCALE GENOMIC DNA]</scope>
    <source>
        <strain evidence="18">DSM 14283 / JCM 11233 / KA3</strain>
    </source>
</reference>
<dbReference type="InterPro" id="IPR004358">
    <property type="entry name" value="Sig_transdc_His_kin-like_C"/>
</dbReference>
<evidence type="ECO:0000256" key="4">
    <source>
        <dbReference type="ARBA" id="ARBA00022500"/>
    </source>
</evidence>
<evidence type="ECO:0000256" key="8">
    <source>
        <dbReference type="ARBA" id="ARBA00022777"/>
    </source>
</evidence>
<dbReference type="PANTHER" id="PTHR43395">
    <property type="entry name" value="SENSOR HISTIDINE KINASE CHEA"/>
    <property type="match status" value="1"/>
</dbReference>
<dbReference type="Gene3D" id="3.30.70.1110">
    <property type="entry name" value="Histidine kinase CheA-like, P2 response regulator-binding domain"/>
    <property type="match status" value="1"/>
</dbReference>
<evidence type="ECO:0000256" key="5">
    <source>
        <dbReference type="ARBA" id="ARBA00022553"/>
    </source>
</evidence>
<keyword evidence="6" id="KW-0808">Transferase</keyword>
<dbReference type="Gene3D" id="1.20.120.160">
    <property type="entry name" value="HPT domain"/>
    <property type="match status" value="1"/>
</dbReference>
<evidence type="ECO:0000259" key="16">
    <source>
        <dbReference type="PROSITE" id="PS50894"/>
    </source>
</evidence>
<dbReference type="Proteomes" id="UP000007161">
    <property type="component" value="Chromosome"/>
</dbReference>
<dbReference type="InterPro" id="IPR036097">
    <property type="entry name" value="HisK_dim/P_sf"/>
</dbReference>